<dbReference type="GO" id="GO:0006813">
    <property type="term" value="P:potassium ion transport"/>
    <property type="evidence" value="ECO:0007669"/>
    <property type="project" value="InterPro"/>
</dbReference>
<keyword evidence="2" id="KW-0472">Membrane</keyword>
<dbReference type="Pfam" id="PF22614">
    <property type="entry name" value="Slo-like_RCK"/>
    <property type="match status" value="1"/>
</dbReference>
<evidence type="ECO:0000259" key="3">
    <source>
        <dbReference type="PROSITE" id="PS51201"/>
    </source>
</evidence>
<dbReference type="KEGG" id="pglu:A3958_18760"/>
<protein>
    <submittedName>
        <fullName evidence="4">Ion transporter</fullName>
    </submittedName>
</protein>
<dbReference type="OrthoDB" id="9785285at2"/>
<dbReference type="Gene3D" id="1.10.287.70">
    <property type="match status" value="1"/>
</dbReference>
<dbReference type="InterPro" id="IPR003148">
    <property type="entry name" value="RCK_N"/>
</dbReference>
<feature type="transmembrane region" description="Helical" evidence="2">
    <location>
        <begin position="73"/>
        <end position="94"/>
    </location>
</feature>
<dbReference type="PANTHER" id="PTHR43833">
    <property type="entry name" value="POTASSIUM CHANNEL PROTEIN 2-RELATED-RELATED"/>
    <property type="match status" value="1"/>
</dbReference>
<evidence type="ECO:0000256" key="2">
    <source>
        <dbReference type="SAM" id="Phobius"/>
    </source>
</evidence>
<gene>
    <name evidence="4" type="ORF">AWU65_19355</name>
</gene>
<comment type="subcellular location">
    <subcellularLocation>
        <location evidence="1">Cell membrane</location>
        <topology evidence="1">Multi-pass membrane protein</topology>
    </subcellularLocation>
</comment>
<dbReference type="InterPro" id="IPR036291">
    <property type="entry name" value="NAD(P)-bd_dom_sf"/>
</dbReference>
<dbReference type="EMBL" id="LWMH01000001">
    <property type="protein sequence ID" value="KZS47921.1"/>
    <property type="molecule type" value="Genomic_DNA"/>
</dbReference>
<dbReference type="GO" id="GO:0005886">
    <property type="term" value="C:plasma membrane"/>
    <property type="evidence" value="ECO:0007669"/>
    <property type="project" value="UniProtKB-SubCell"/>
</dbReference>
<proteinExistence type="predicted"/>
<evidence type="ECO:0000256" key="1">
    <source>
        <dbReference type="ARBA" id="ARBA00004651"/>
    </source>
</evidence>
<dbReference type="Proteomes" id="UP000076796">
    <property type="component" value="Unassembled WGS sequence"/>
</dbReference>
<keyword evidence="2" id="KW-0812">Transmembrane</keyword>
<evidence type="ECO:0000313" key="4">
    <source>
        <dbReference type="EMBL" id="KZS47921.1"/>
    </source>
</evidence>
<dbReference type="AlphaFoldDB" id="A0A163L9L1"/>
<name>A0A163L9L1_9BACL</name>
<feature type="domain" description="RCK N-terminal" evidence="3">
    <location>
        <begin position="114"/>
        <end position="240"/>
    </location>
</feature>
<keyword evidence="2" id="KW-1133">Transmembrane helix</keyword>
<keyword evidence="5" id="KW-1185">Reference proteome</keyword>
<dbReference type="RefSeq" id="WP_006209300.1">
    <property type="nucleotide sequence ID" value="NZ_CBCSBX010000014.1"/>
</dbReference>
<dbReference type="STRING" id="59843.A3958_18760"/>
<dbReference type="Pfam" id="PF07885">
    <property type="entry name" value="Ion_trans_2"/>
    <property type="match status" value="1"/>
</dbReference>
<dbReference type="InterPro" id="IPR013099">
    <property type="entry name" value="K_chnl_dom"/>
</dbReference>
<dbReference type="PANTHER" id="PTHR43833:SF9">
    <property type="entry name" value="POTASSIUM CHANNEL PROTEIN YUGO-RELATED"/>
    <property type="match status" value="1"/>
</dbReference>
<accession>A0A163L9L1</accession>
<dbReference type="Gene3D" id="3.40.50.720">
    <property type="entry name" value="NAD(P)-binding Rossmann-like Domain"/>
    <property type="match status" value="1"/>
</dbReference>
<dbReference type="SUPFAM" id="SSF81324">
    <property type="entry name" value="Voltage-gated potassium channels"/>
    <property type="match status" value="1"/>
</dbReference>
<reference evidence="4" key="1">
    <citation type="journal article" date="2016" name="Genome Announc.">
        <title>Draft genomes of two strains of Paenibacillus glucanolyticus with capability to degrade lignocellulose.</title>
        <authorList>
            <person name="Mathews S.L."/>
            <person name="Pawlak J."/>
            <person name="Grunden A.M."/>
        </authorList>
    </citation>
    <scope>NUCLEOTIDE SEQUENCE [LARGE SCALE GENOMIC DNA]</scope>
    <source>
        <strain evidence="4">SLM1</strain>
    </source>
</reference>
<dbReference type="PROSITE" id="PS51201">
    <property type="entry name" value="RCK_N"/>
    <property type="match status" value="1"/>
</dbReference>
<sequence>MHFFLRLSLKMMRLRKTTISVLVILFVVLCSTLAFLLEPETFQNGFNAFYWVLTTMATVGYGDYYAVTVPGKILTIFIYIFGIGLLSLVIGKVIESFGSMQRQRGAGRLNFRGSGQVIIINWSKKAQSAIDEILSYSPESEIVVIDDSSQHPAEHLEQVHFISGDPSADDVLMRANILEAKSAIVFADARIDESALVDGKSLLIVSSIERIAPNVHTTVEIVQEKHVQNFRHNHVNEFVLSHDAVSRLAVRAALQEGNSDVLMQLLSREHGDDIYEVSLNQAWKTYGDAFQDLLRQGATLISDRNDLTINRKLDQPIPRDAKLYVVSDEATYRRIVGKLA</sequence>
<dbReference type="SUPFAM" id="SSF51735">
    <property type="entry name" value="NAD(P)-binding Rossmann-fold domains"/>
    <property type="match status" value="1"/>
</dbReference>
<dbReference type="GeneID" id="97556588"/>
<comment type="caution">
    <text evidence="4">The sequence shown here is derived from an EMBL/GenBank/DDBJ whole genome shotgun (WGS) entry which is preliminary data.</text>
</comment>
<evidence type="ECO:0000313" key="5">
    <source>
        <dbReference type="Proteomes" id="UP000076796"/>
    </source>
</evidence>
<organism evidence="4 5">
    <name type="scientific">Paenibacillus glucanolyticus</name>
    <dbReference type="NCBI Taxonomy" id="59843"/>
    <lineage>
        <taxon>Bacteria</taxon>
        <taxon>Bacillati</taxon>
        <taxon>Bacillota</taxon>
        <taxon>Bacilli</taxon>
        <taxon>Bacillales</taxon>
        <taxon>Paenibacillaceae</taxon>
        <taxon>Paenibacillus</taxon>
    </lineage>
</organism>
<dbReference type="InterPro" id="IPR050721">
    <property type="entry name" value="Trk_Ktr_HKT_K-transport"/>
</dbReference>